<dbReference type="Pfam" id="PF03837">
    <property type="entry name" value="RecT"/>
    <property type="match status" value="1"/>
</dbReference>
<dbReference type="Proteomes" id="UP000033103">
    <property type="component" value="Chromosome"/>
</dbReference>
<dbReference type="EMBL" id="CP011280">
    <property type="protein sequence ID" value="AKC95460.1"/>
    <property type="molecule type" value="Genomic_DNA"/>
</dbReference>
<protein>
    <submittedName>
        <fullName evidence="2">Recombinase RecT</fullName>
    </submittedName>
</protein>
<dbReference type="KEGG" id="sns:VC03_02765"/>
<accession>A0A0E3ZAY5</accession>
<gene>
    <name evidence="2" type="ORF">VC03_02765</name>
</gene>
<reference evidence="2 3" key="1">
    <citation type="journal article" date="2012" name="BMC Genomics">
        <title>Genomic sequence analysis and characterization of Sneathia amnii sp. nov.</title>
        <authorList>
            <consortium name="Vaginal Microbiome Consortium (additional members)"/>
            <person name="Harwich M.D.Jr."/>
            <person name="Serrano M.G."/>
            <person name="Fettweis J.M."/>
            <person name="Alves J.M."/>
            <person name="Reimers M.A."/>
            <person name="Buck G.A."/>
            <person name="Jefferson K.K."/>
        </authorList>
    </citation>
    <scope>NUCLEOTIDE SEQUENCE [LARGE SCALE GENOMIC DNA]</scope>
    <source>
        <strain evidence="2 3">SN35</strain>
    </source>
</reference>
<dbReference type="NCBIfam" id="TIGR00616">
    <property type="entry name" value="rect"/>
    <property type="match status" value="1"/>
</dbReference>
<evidence type="ECO:0000256" key="1">
    <source>
        <dbReference type="SAM" id="MobiDB-lite"/>
    </source>
</evidence>
<proteinExistence type="predicted"/>
<dbReference type="STRING" id="187101.VC03_02765"/>
<keyword evidence="3" id="KW-1185">Reference proteome</keyword>
<evidence type="ECO:0000313" key="3">
    <source>
        <dbReference type="Proteomes" id="UP000033103"/>
    </source>
</evidence>
<sequence length="286" mass="32316">MEKAKNSLLAKKENTVATAKKPRTVVDLVQSMQKQFEIALPKHINSERFVRIAITSIRQNPKLAKCSQESLLGALMTSAQLGLEPGILGQAYLIPYGNNVQFQIGYKGMIELLRRSGQLSDIYACEIRKNDDFQITLGLHRDIKHNINFNEDRGEVVGYYAVAVLKDGANSFEFMTKKQVEEHRKKFSKAGNNSPWETDFDEMAKKTVIKKLLKYLPVSVEWLENVSKDEKVLTVATPSQNSNMDDLEPVELISEETTEDNSDNIQTVDWSTGEVIEDGKEVEKSE</sequence>
<dbReference type="InterPro" id="IPR018330">
    <property type="entry name" value="RecT_fam"/>
</dbReference>
<dbReference type="NCBIfam" id="NF007351">
    <property type="entry name" value="PRK09846.1"/>
    <property type="match status" value="1"/>
</dbReference>
<dbReference type="InterPro" id="IPR004590">
    <property type="entry name" value="ssDNA_annealing_RecT"/>
</dbReference>
<dbReference type="RefSeq" id="WP_046328566.1">
    <property type="nucleotide sequence ID" value="NZ_CP011280.1"/>
</dbReference>
<feature type="compositionally biased region" description="Acidic residues" evidence="1">
    <location>
        <begin position="245"/>
        <end position="262"/>
    </location>
</feature>
<dbReference type="AlphaFoldDB" id="A0A0E3ZAY5"/>
<feature type="compositionally biased region" description="Basic and acidic residues" evidence="1">
    <location>
        <begin position="277"/>
        <end position="286"/>
    </location>
</feature>
<organism evidence="2 3">
    <name type="scientific">Sneathia vaginalis</name>
    <dbReference type="NCBI Taxonomy" id="187101"/>
    <lineage>
        <taxon>Bacteria</taxon>
        <taxon>Fusobacteriati</taxon>
        <taxon>Fusobacteriota</taxon>
        <taxon>Fusobacteriia</taxon>
        <taxon>Fusobacteriales</taxon>
        <taxon>Leptotrichiaceae</taxon>
        <taxon>Sneathia</taxon>
    </lineage>
</organism>
<evidence type="ECO:0000313" key="2">
    <source>
        <dbReference type="EMBL" id="AKC95460.1"/>
    </source>
</evidence>
<dbReference type="PATRIC" id="fig|1069640.6.peg.536"/>
<dbReference type="GO" id="GO:0003677">
    <property type="term" value="F:DNA binding"/>
    <property type="evidence" value="ECO:0007669"/>
    <property type="project" value="InterPro"/>
</dbReference>
<dbReference type="HOGENOM" id="CLU_071046_0_0_0"/>
<dbReference type="OrthoDB" id="1045432at2"/>
<name>A0A0E3ZAY5_9FUSO</name>
<dbReference type="GO" id="GO:0006259">
    <property type="term" value="P:DNA metabolic process"/>
    <property type="evidence" value="ECO:0007669"/>
    <property type="project" value="InterPro"/>
</dbReference>
<feature type="region of interest" description="Disordered" evidence="1">
    <location>
        <begin position="239"/>
        <end position="286"/>
    </location>
</feature>